<comment type="caution">
    <text evidence="2">The sequence shown here is derived from an EMBL/GenBank/DDBJ whole genome shotgun (WGS) entry which is preliminary data.</text>
</comment>
<dbReference type="SUPFAM" id="SSF56672">
    <property type="entry name" value="DNA/RNA polymerases"/>
    <property type="match status" value="1"/>
</dbReference>
<accession>A0A9Q3FJ65</accession>
<dbReference type="AlphaFoldDB" id="A0A9Q3FJ65"/>
<gene>
    <name evidence="2" type="ORF">O181_080946</name>
</gene>
<keyword evidence="3" id="KW-1185">Reference proteome</keyword>
<proteinExistence type="predicted"/>
<feature type="domain" description="Reverse transcriptase Ty1/copia-type" evidence="1">
    <location>
        <begin position="5"/>
        <end position="147"/>
    </location>
</feature>
<reference evidence="2" key="1">
    <citation type="submission" date="2021-03" db="EMBL/GenBank/DDBJ databases">
        <title>Draft genome sequence of rust myrtle Austropuccinia psidii MF-1, a brazilian biotype.</title>
        <authorList>
            <person name="Quecine M.C."/>
            <person name="Pachon D.M.R."/>
            <person name="Bonatelli M.L."/>
            <person name="Correr F.H."/>
            <person name="Franceschini L.M."/>
            <person name="Leite T.F."/>
            <person name="Margarido G.R.A."/>
            <person name="Almeida C.A."/>
            <person name="Ferrarezi J.A."/>
            <person name="Labate C.A."/>
        </authorList>
    </citation>
    <scope>NUCLEOTIDE SEQUENCE</scope>
    <source>
        <strain evidence="2">MF-1</strain>
    </source>
</reference>
<name>A0A9Q3FJ65_9BASI</name>
<evidence type="ECO:0000313" key="2">
    <source>
        <dbReference type="EMBL" id="MBW0541231.1"/>
    </source>
</evidence>
<sequence>MEKLKVWDIVNLDLSHKLVGTTWVFKTKKNYLNEVIEHKARLCAQRFTQTTGIDVNKTYSPTGRLNSLRTLIAFAASHGLLFHQIDIKSAFFNAPLPETVYLSLPQGLNKDRQKFSLPPNKAIYGLKQAPLAWYEILKCWLTTFGFKG</sequence>
<evidence type="ECO:0000313" key="3">
    <source>
        <dbReference type="Proteomes" id="UP000765509"/>
    </source>
</evidence>
<dbReference type="EMBL" id="AVOT02045897">
    <property type="protein sequence ID" value="MBW0541231.1"/>
    <property type="molecule type" value="Genomic_DNA"/>
</dbReference>
<dbReference type="Pfam" id="PF07727">
    <property type="entry name" value="RVT_2"/>
    <property type="match status" value="1"/>
</dbReference>
<dbReference type="InterPro" id="IPR043502">
    <property type="entry name" value="DNA/RNA_pol_sf"/>
</dbReference>
<dbReference type="Proteomes" id="UP000765509">
    <property type="component" value="Unassembled WGS sequence"/>
</dbReference>
<organism evidence="2 3">
    <name type="scientific">Austropuccinia psidii MF-1</name>
    <dbReference type="NCBI Taxonomy" id="1389203"/>
    <lineage>
        <taxon>Eukaryota</taxon>
        <taxon>Fungi</taxon>
        <taxon>Dikarya</taxon>
        <taxon>Basidiomycota</taxon>
        <taxon>Pucciniomycotina</taxon>
        <taxon>Pucciniomycetes</taxon>
        <taxon>Pucciniales</taxon>
        <taxon>Sphaerophragmiaceae</taxon>
        <taxon>Austropuccinia</taxon>
    </lineage>
</organism>
<evidence type="ECO:0000259" key="1">
    <source>
        <dbReference type="Pfam" id="PF07727"/>
    </source>
</evidence>
<dbReference type="OrthoDB" id="8069008at2759"/>
<protein>
    <recommendedName>
        <fullName evidence="1">Reverse transcriptase Ty1/copia-type domain-containing protein</fullName>
    </recommendedName>
</protein>
<dbReference type="InterPro" id="IPR013103">
    <property type="entry name" value="RVT_2"/>
</dbReference>